<dbReference type="SMART" id="SM00448">
    <property type="entry name" value="REC"/>
    <property type="match status" value="1"/>
</dbReference>
<dbReference type="SMART" id="SM00421">
    <property type="entry name" value="HTH_LUXR"/>
    <property type="match status" value="1"/>
</dbReference>
<dbReference type="Gene3D" id="3.40.50.2300">
    <property type="match status" value="1"/>
</dbReference>
<gene>
    <name evidence="5" type="ORF">V6575_14800</name>
</gene>
<dbReference type="Gene3D" id="1.10.10.10">
    <property type="entry name" value="Winged helix-like DNA-binding domain superfamily/Winged helix DNA-binding domain"/>
    <property type="match status" value="1"/>
</dbReference>
<dbReference type="CDD" id="cd17535">
    <property type="entry name" value="REC_NarL-like"/>
    <property type="match status" value="1"/>
</dbReference>
<sequence length="252" mass="28808">MKLLLIEDDKFHADYLTKAVQEALPEVTEIIHALDGYEGEAEARRLAAQFVVMDLQMKGRNGIDAARTIWAERPQTRILFWSNYSDEAYMRGIARIVPQDSSYGYVLKTATRERLHLALRAVLLEAQILVDQQIYKVQRQTQTHDTLTDSEYSVLIDMSLGLSDKLIAKRQGMSLRTVQNRLLSLYDKLGVDSLETAPGNIAINKRTRAITRALNLRAINPESLESAERDLQKWLHRSRSHERTEIQDTETG</sequence>
<dbReference type="PANTHER" id="PTHR43214:SF37">
    <property type="entry name" value="TRANSCRIPTIONAL REGULATORY PROTEIN YDFI"/>
    <property type="match status" value="1"/>
</dbReference>
<dbReference type="PROSITE" id="PS50110">
    <property type="entry name" value="RESPONSE_REGULATORY"/>
    <property type="match status" value="1"/>
</dbReference>
<organism evidence="5 6">
    <name type="scientific">Roseibium algae</name>
    <dbReference type="NCBI Taxonomy" id="3123038"/>
    <lineage>
        <taxon>Bacteria</taxon>
        <taxon>Pseudomonadati</taxon>
        <taxon>Pseudomonadota</taxon>
        <taxon>Alphaproteobacteria</taxon>
        <taxon>Hyphomicrobiales</taxon>
        <taxon>Stappiaceae</taxon>
        <taxon>Roseibium</taxon>
    </lineage>
</organism>
<dbReference type="InterPro" id="IPR000792">
    <property type="entry name" value="Tscrpt_reg_LuxR_C"/>
</dbReference>
<keyword evidence="2" id="KW-0238">DNA-binding</keyword>
<dbReference type="SUPFAM" id="SSF52172">
    <property type="entry name" value="CheY-like"/>
    <property type="match status" value="1"/>
</dbReference>
<evidence type="ECO:0000256" key="2">
    <source>
        <dbReference type="ARBA" id="ARBA00023125"/>
    </source>
</evidence>
<dbReference type="InterPro" id="IPR016032">
    <property type="entry name" value="Sig_transdc_resp-reg_C-effctor"/>
</dbReference>
<dbReference type="InterPro" id="IPR058245">
    <property type="entry name" value="NreC/VraR/RcsB-like_REC"/>
</dbReference>
<evidence type="ECO:0000313" key="6">
    <source>
        <dbReference type="Proteomes" id="UP001385499"/>
    </source>
</evidence>
<evidence type="ECO:0000259" key="4">
    <source>
        <dbReference type="PROSITE" id="PS50110"/>
    </source>
</evidence>
<dbReference type="EMBL" id="JBAKIA010000010">
    <property type="protein sequence ID" value="MEJ8475362.1"/>
    <property type="molecule type" value="Genomic_DNA"/>
</dbReference>
<name>A0ABU8TN73_9HYPH</name>
<feature type="modified residue" description="4-aspartylphosphate" evidence="3">
    <location>
        <position position="54"/>
    </location>
</feature>
<dbReference type="InterPro" id="IPR036388">
    <property type="entry name" value="WH-like_DNA-bd_sf"/>
</dbReference>
<protein>
    <submittedName>
        <fullName evidence="5">Response regulator transcription factor</fullName>
    </submittedName>
</protein>
<keyword evidence="6" id="KW-1185">Reference proteome</keyword>
<feature type="domain" description="Response regulatory" evidence="4">
    <location>
        <begin position="2"/>
        <end position="123"/>
    </location>
</feature>
<reference evidence="5 6" key="1">
    <citation type="submission" date="2024-02" db="EMBL/GenBank/DDBJ databases">
        <title>Roseibium algae sp. nov., isolated from marine alga (Grateloupia sp.), showing potential in myo-inositol conversion.</title>
        <authorList>
            <person name="Wang Y."/>
        </authorList>
    </citation>
    <scope>NUCLEOTIDE SEQUENCE [LARGE SCALE GENOMIC DNA]</scope>
    <source>
        <strain evidence="5 6">H3510</strain>
    </source>
</reference>
<dbReference type="InterPro" id="IPR001789">
    <property type="entry name" value="Sig_transdc_resp-reg_receiver"/>
</dbReference>
<proteinExistence type="predicted"/>
<evidence type="ECO:0000313" key="5">
    <source>
        <dbReference type="EMBL" id="MEJ8475362.1"/>
    </source>
</evidence>
<dbReference type="InterPro" id="IPR039420">
    <property type="entry name" value="WalR-like"/>
</dbReference>
<evidence type="ECO:0000256" key="1">
    <source>
        <dbReference type="ARBA" id="ARBA00022553"/>
    </source>
</evidence>
<accession>A0ABU8TN73</accession>
<comment type="caution">
    <text evidence="5">The sequence shown here is derived from an EMBL/GenBank/DDBJ whole genome shotgun (WGS) entry which is preliminary data.</text>
</comment>
<dbReference type="SUPFAM" id="SSF46894">
    <property type="entry name" value="C-terminal effector domain of the bipartite response regulators"/>
    <property type="match status" value="1"/>
</dbReference>
<dbReference type="InterPro" id="IPR011006">
    <property type="entry name" value="CheY-like_superfamily"/>
</dbReference>
<dbReference type="RefSeq" id="WP_340275383.1">
    <property type="nucleotide sequence ID" value="NZ_JBAKIA010000010.1"/>
</dbReference>
<dbReference type="Proteomes" id="UP001385499">
    <property type="component" value="Unassembled WGS sequence"/>
</dbReference>
<evidence type="ECO:0000256" key="3">
    <source>
        <dbReference type="PROSITE-ProRule" id="PRU00169"/>
    </source>
</evidence>
<keyword evidence="1 3" id="KW-0597">Phosphoprotein</keyword>
<dbReference type="Pfam" id="PF00072">
    <property type="entry name" value="Response_reg"/>
    <property type="match status" value="1"/>
</dbReference>
<dbReference type="PANTHER" id="PTHR43214">
    <property type="entry name" value="TWO-COMPONENT RESPONSE REGULATOR"/>
    <property type="match status" value="1"/>
</dbReference>